<keyword evidence="8" id="KW-1185">Reference proteome</keyword>
<dbReference type="InterPro" id="IPR023576">
    <property type="entry name" value="UbiE/COQ5_MeTrFase_CS"/>
</dbReference>
<dbReference type="GO" id="GO:0043770">
    <property type="term" value="F:demethylmenaquinone methyltransferase activity"/>
    <property type="evidence" value="ECO:0007669"/>
    <property type="project" value="UniProtKB-UniRule"/>
</dbReference>
<dbReference type="SUPFAM" id="SSF53335">
    <property type="entry name" value="S-adenosyl-L-methionine-dependent methyltransferases"/>
    <property type="match status" value="1"/>
</dbReference>
<dbReference type="GO" id="GO:0009234">
    <property type="term" value="P:menaquinone biosynthetic process"/>
    <property type="evidence" value="ECO:0007669"/>
    <property type="project" value="UniProtKB-UniRule"/>
</dbReference>
<proteinExistence type="inferred from homology"/>
<reference evidence="7 8" key="1">
    <citation type="submission" date="2019-02" db="EMBL/GenBank/DDBJ databases">
        <title>Genomic Encyclopedia of Archaeal and Bacterial Type Strains, Phase II (KMG-II): from individual species to whole genera.</title>
        <authorList>
            <person name="Goeker M."/>
        </authorList>
    </citation>
    <scope>NUCLEOTIDE SEQUENCE [LARGE SCALE GENOMIC DNA]</scope>
    <source>
        <strain evidence="7 8">DSM 18101</strain>
    </source>
</reference>
<dbReference type="PROSITE" id="PS51608">
    <property type="entry name" value="SAM_MT_UBIE"/>
    <property type="match status" value="1"/>
</dbReference>
<dbReference type="EMBL" id="SHKW01000001">
    <property type="protein sequence ID" value="RZU40101.1"/>
    <property type="molecule type" value="Genomic_DNA"/>
</dbReference>
<gene>
    <name evidence="5" type="primary">menG</name>
    <name evidence="7" type="ORF">BDD14_1525</name>
</gene>
<keyword evidence="3 5" id="KW-0808">Transferase</keyword>
<dbReference type="InterPro" id="IPR004033">
    <property type="entry name" value="UbiE/COQ5_MeTrFase"/>
</dbReference>
<organism evidence="7 8">
    <name type="scientific">Edaphobacter modestus</name>
    <dbReference type="NCBI Taxonomy" id="388466"/>
    <lineage>
        <taxon>Bacteria</taxon>
        <taxon>Pseudomonadati</taxon>
        <taxon>Acidobacteriota</taxon>
        <taxon>Terriglobia</taxon>
        <taxon>Terriglobales</taxon>
        <taxon>Acidobacteriaceae</taxon>
        <taxon>Edaphobacter</taxon>
    </lineage>
</organism>
<keyword evidence="2 5" id="KW-0489">Methyltransferase</keyword>
<dbReference type="AlphaFoldDB" id="A0A4Q7YSV3"/>
<dbReference type="PANTHER" id="PTHR43591:SF24">
    <property type="entry name" value="2-METHOXY-6-POLYPRENYL-1,4-BENZOQUINOL METHYLASE, MITOCHONDRIAL"/>
    <property type="match status" value="1"/>
</dbReference>
<feature type="region of interest" description="Disordered" evidence="6">
    <location>
        <begin position="1"/>
        <end position="21"/>
    </location>
</feature>
<dbReference type="Proteomes" id="UP000292958">
    <property type="component" value="Unassembled WGS sequence"/>
</dbReference>
<evidence type="ECO:0000256" key="3">
    <source>
        <dbReference type="ARBA" id="ARBA00022679"/>
    </source>
</evidence>
<dbReference type="UniPathway" id="UPA00079">
    <property type="reaction ID" value="UER00169"/>
</dbReference>
<comment type="pathway">
    <text evidence="5">Quinol/quinone metabolism; menaquinone biosynthesis; menaquinol from 1,4-dihydroxy-2-naphthoate: step 2/2.</text>
</comment>
<dbReference type="InterPro" id="IPR029063">
    <property type="entry name" value="SAM-dependent_MTases_sf"/>
</dbReference>
<keyword evidence="1 5" id="KW-0474">Menaquinone biosynthesis</keyword>
<dbReference type="PANTHER" id="PTHR43591">
    <property type="entry name" value="METHYLTRANSFERASE"/>
    <property type="match status" value="1"/>
</dbReference>
<dbReference type="Pfam" id="PF01209">
    <property type="entry name" value="Ubie_methyltran"/>
    <property type="match status" value="1"/>
</dbReference>
<dbReference type="EC" id="2.1.1.163" evidence="5"/>
<dbReference type="GO" id="GO:0032259">
    <property type="term" value="P:methylation"/>
    <property type="evidence" value="ECO:0007669"/>
    <property type="project" value="UniProtKB-KW"/>
</dbReference>
<feature type="binding site" evidence="5">
    <location>
        <position position="85"/>
    </location>
    <ligand>
        <name>S-adenosyl-L-methionine</name>
        <dbReference type="ChEBI" id="CHEBI:59789"/>
    </ligand>
</feature>
<name>A0A4Q7YSV3_9BACT</name>
<evidence type="ECO:0000313" key="7">
    <source>
        <dbReference type="EMBL" id="RZU40101.1"/>
    </source>
</evidence>
<evidence type="ECO:0000256" key="4">
    <source>
        <dbReference type="ARBA" id="ARBA00022691"/>
    </source>
</evidence>
<keyword evidence="4 5" id="KW-0949">S-adenosyl-L-methionine</keyword>
<comment type="caution">
    <text evidence="5">Lacks conserved residue(s) required for the propagation of feature annotation.</text>
</comment>
<evidence type="ECO:0000256" key="6">
    <source>
        <dbReference type="SAM" id="MobiDB-lite"/>
    </source>
</evidence>
<protein>
    <recommendedName>
        <fullName evidence="5">Demethylmenaquinone methyltransferase</fullName>
        <ecNumber evidence="5">2.1.1.163</ecNumber>
    </recommendedName>
</protein>
<evidence type="ECO:0000256" key="5">
    <source>
        <dbReference type="HAMAP-Rule" id="MF_01813"/>
    </source>
</evidence>
<dbReference type="Gene3D" id="3.40.50.150">
    <property type="entry name" value="Vaccinia Virus protein VP39"/>
    <property type="match status" value="1"/>
</dbReference>
<dbReference type="NCBIfam" id="TIGR01934">
    <property type="entry name" value="MenG_MenH_UbiE"/>
    <property type="match status" value="1"/>
</dbReference>
<comment type="caution">
    <text evidence="7">The sequence shown here is derived from an EMBL/GenBank/DDBJ whole genome shotgun (WGS) entry which is preliminary data.</text>
</comment>
<dbReference type="PROSITE" id="PS01183">
    <property type="entry name" value="UBIE_1"/>
    <property type="match status" value="1"/>
</dbReference>
<feature type="binding site" evidence="5">
    <location>
        <begin position="133"/>
        <end position="134"/>
    </location>
    <ligand>
        <name>S-adenosyl-L-methionine</name>
        <dbReference type="ChEBI" id="CHEBI:59789"/>
    </ligand>
</feature>
<evidence type="ECO:0000256" key="2">
    <source>
        <dbReference type="ARBA" id="ARBA00022603"/>
    </source>
</evidence>
<dbReference type="OrthoDB" id="9808140at2"/>
<comment type="catalytic activity">
    <reaction evidence="5">
        <text>a 2-demethylmenaquinol + S-adenosyl-L-methionine = a menaquinol + S-adenosyl-L-homocysteine + H(+)</text>
        <dbReference type="Rhea" id="RHEA:42640"/>
        <dbReference type="Rhea" id="RHEA-COMP:9539"/>
        <dbReference type="Rhea" id="RHEA-COMP:9563"/>
        <dbReference type="ChEBI" id="CHEBI:15378"/>
        <dbReference type="ChEBI" id="CHEBI:18151"/>
        <dbReference type="ChEBI" id="CHEBI:55437"/>
        <dbReference type="ChEBI" id="CHEBI:57856"/>
        <dbReference type="ChEBI" id="CHEBI:59789"/>
        <dbReference type="EC" id="2.1.1.163"/>
    </reaction>
</comment>
<accession>A0A4Q7YSV3</accession>
<comment type="similarity">
    <text evidence="5">Belongs to the class I-like SAM-binding methyltransferase superfamily. MenG/UbiE family.</text>
</comment>
<evidence type="ECO:0000313" key="8">
    <source>
        <dbReference type="Proteomes" id="UP000292958"/>
    </source>
</evidence>
<evidence type="ECO:0000256" key="1">
    <source>
        <dbReference type="ARBA" id="ARBA00022428"/>
    </source>
</evidence>
<sequence>MIMAQDRIQPEHELSMGARPAGATTEQAAAANVQQMFDSIAPKYDLLNHLLSMGLDRWWWARTARSFRAVLEQPQAAVLDLCCGTGDMTLALMKYRPVGVGEAPVLAVDFSHEMLERGKEKFAGYNIVAVEADALHLPLSDNSLALVTSAFGFRNLANYEEGLAELYRVLGRGGQIGILDCNQPDGVVGTLYNLYFKRVLPWVGGRISGDAGAYRYLPASVERFPRPKRMLELIRAAGFRDASWTGFTFGTAGLYRATKP</sequence>
<dbReference type="NCBIfam" id="NF001244">
    <property type="entry name" value="PRK00216.1-5"/>
    <property type="match status" value="1"/>
</dbReference>
<dbReference type="HAMAP" id="MF_01813">
    <property type="entry name" value="MenG_UbiE_methyltr"/>
    <property type="match status" value="1"/>
</dbReference>
<feature type="binding site" evidence="5">
    <location>
        <position position="109"/>
    </location>
    <ligand>
        <name>S-adenosyl-L-methionine</name>
        <dbReference type="ChEBI" id="CHEBI:59789"/>
    </ligand>
</feature>
<dbReference type="CDD" id="cd02440">
    <property type="entry name" value="AdoMet_MTases"/>
    <property type="match status" value="1"/>
</dbReference>
<comment type="function">
    <text evidence="5">Methyltransferase required for the conversion of demethylmenaquinol (DMKH2) to menaquinol (MKH2).</text>
</comment>